<dbReference type="GO" id="GO:0016747">
    <property type="term" value="F:acyltransferase activity, transferring groups other than amino-acyl groups"/>
    <property type="evidence" value="ECO:0007669"/>
    <property type="project" value="InterPro"/>
</dbReference>
<feature type="domain" description="N-acetyltransferase" evidence="1">
    <location>
        <begin position="8"/>
        <end position="167"/>
    </location>
</feature>
<dbReference type="PANTHER" id="PTHR43415:SF5">
    <property type="entry name" value="ACETYLTRANSFERASE"/>
    <property type="match status" value="1"/>
</dbReference>
<sequence length="167" mass="19774">MTKETRLIKLEPFTKEDFQRLISWIDSERALIQFAGPIFSYPLTTKQLEDYVNKEGLKPKRIIDIETDKVIGHCELNFQNEYPRLSRILIGDKVYRGKGLGKHIVRLMIQRIQNKATVEKVDLRAFGWNENAVRLYKKEGFKIQHEATGQFKFHDESWTNLYMIKQI</sequence>
<reference evidence="2 3" key="1">
    <citation type="journal article" date="2007" name="Int. J. Syst. Evol. Microbiol.">
        <title>Marixanthomonas ophiurae gen. nov., sp. nov., a marine bacterium of the family Flavobacteriaceae isolated from a deep-sea brittle star.</title>
        <authorList>
            <person name="Romanenko L.A."/>
            <person name="Uchino M."/>
            <person name="Frolova G.M."/>
            <person name="Mikhailov V.V."/>
        </authorList>
    </citation>
    <scope>NUCLEOTIDE SEQUENCE [LARGE SCALE GENOMIC DNA]</scope>
    <source>
        <strain evidence="2 3">KMM 3046</strain>
    </source>
</reference>
<dbReference type="AlphaFoldDB" id="A0A3E1Q651"/>
<gene>
    <name evidence="2" type="ORF">DZ858_14880</name>
</gene>
<name>A0A3E1Q651_9FLAO</name>
<dbReference type="Proteomes" id="UP000261082">
    <property type="component" value="Unassembled WGS sequence"/>
</dbReference>
<evidence type="ECO:0000313" key="2">
    <source>
        <dbReference type="EMBL" id="RFN57599.1"/>
    </source>
</evidence>
<dbReference type="PROSITE" id="PS51186">
    <property type="entry name" value="GNAT"/>
    <property type="match status" value="1"/>
</dbReference>
<evidence type="ECO:0000313" key="3">
    <source>
        <dbReference type="Proteomes" id="UP000261082"/>
    </source>
</evidence>
<dbReference type="Gene3D" id="3.40.630.30">
    <property type="match status" value="1"/>
</dbReference>
<evidence type="ECO:0000259" key="1">
    <source>
        <dbReference type="PROSITE" id="PS51186"/>
    </source>
</evidence>
<accession>A0A3E1Q651</accession>
<dbReference type="Pfam" id="PF00583">
    <property type="entry name" value="Acetyltransf_1"/>
    <property type="match status" value="1"/>
</dbReference>
<dbReference type="EMBL" id="QVID01000003">
    <property type="protein sequence ID" value="RFN57599.1"/>
    <property type="molecule type" value="Genomic_DNA"/>
</dbReference>
<dbReference type="SUPFAM" id="SSF55729">
    <property type="entry name" value="Acyl-CoA N-acyltransferases (Nat)"/>
    <property type="match status" value="1"/>
</dbReference>
<organism evidence="2 3">
    <name type="scientific">Marixanthomonas ophiurae</name>
    <dbReference type="NCBI Taxonomy" id="387659"/>
    <lineage>
        <taxon>Bacteria</taxon>
        <taxon>Pseudomonadati</taxon>
        <taxon>Bacteroidota</taxon>
        <taxon>Flavobacteriia</taxon>
        <taxon>Flavobacteriales</taxon>
        <taxon>Flavobacteriaceae</taxon>
        <taxon>Marixanthomonas</taxon>
    </lineage>
</organism>
<proteinExistence type="predicted"/>
<protein>
    <submittedName>
        <fullName evidence="2">N-acetyltransferase</fullName>
    </submittedName>
</protein>
<comment type="caution">
    <text evidence="2">The sequence shown here is derived from an EMBL/GenBank/DDBJ whole genome shotgun (WGS) entry which is preliminary data.</text>
</comment>
<keyword evidence="2" id="KW-0808">Transferase</keyword>
<dbReference type="PANTHER" id="PTHR43415">
    <property type="entry name" value="SPERMIDINE N(1)-ACETYLTRANSFERASE"/>
    <property type="match status" value="1"/>
</dbReference>
<dbReference type="InterPro" id="IPR016181">
    <property type="entry name" value="Acyl_CoA_acyltransferase"/>
</dbReference>
<keyword evidence="3" id="KW-1185">Reference proteome</keyword>
<dbReference type="InterPro" id="IPR000182">
    <property type="entry name" value="GNAT_dom"/>
</dbReference>